<feature type="transmembrane region" description="Helical" evidence="2">
    <location>
        <begin position="166"/>
        <end position="192"/>
    </location>
</feature>
<gene>
    <name evidence="3" type="ORF">D9758_005935</name>
</gene>
<organism evidence="3 4">
    <name type="scientific">Tetrapyrgos nigripes</name>
    <dbReference type="NCBI Taxonomy" id="182062"/>
    <lineage>
        <taxon>Eukaryota</taxon>
        <taxon>Fungi</taxon>
        <taxon>Dikarya</taxon>
        <taxon>Basidiomycota</taxon>
        <taxon>Agaricomycotina</taxon>
        <taxon>Agaricomycetes</taxon>
        <taxon>Agaricomycetidae</taxon>
        <taxon>Agaricales</taxon>
        <taxon>Marasmiineae</taxon>
        <taxon>Marasmiaceae</taxon>
        <taxon>Tetrapyrgos</taxon>
    </lineage>
</organism>
<evidence type="ECO:0000256" key="2">
    <source>
        <dbReference type="SAM" id="Phobius"/>
    </source>
</evidence>
<name>A0A8H5LHH0_9AGAR</name>
<evidence type="ECO:0000256" key="1">
    <source>
        <dbReference type="SAM" id="MobiDB-lite"/>
    </source>
</evidence>
<accession>A0A8H5LHH0</accession>
<reference evidence="3 4" key="1">
    <citation type="journal article" date="2020" name="ISME J.">
        <title>Uncovering the hidden diversity of litter-decomposition mechanisms in mushroom-forming fungi.</title>
        <authorList>
            <person name="Floudas D."/>
            <person name="Bentzer J."/>
            <person name="Ahren D."/>
            <person name="Johansson T."/>
            <person name="Persson P."/>
            <person name="Tunlid A."/>
        </authorList>
    </citation>
    <scope>NUCLEOTIDE SEQUENCE [LARGE SCALE GENOMIC DNA]</scope>
    <source>
        <strain evidence="3 4">CBS 291.85</strain>
    </source>
</reference>
<protein>
    <submittedName>
        <fullName evidence="3">Uncharacterized protein</fullName>
    </submittedName>
</protein>
<feature type="transmembrane region" description="Helical" evidence="2">
    <location>
        <begin position="253"/>
        <end position="271"/>
    </location>
</feature>
<dbReference type="OrthoDB" id="3174319at2759"/>
<dbReference type="Proteomes" id="UP000559256">
    <property type="component" value="Unassembled WGS sequence"/>
</dbReference>
<sequence>MVQATLSSTDFTSIRHTFTETACGVGVYGAYAILFVATSYMLLRESLNKSRIRQLLLAMTVIMFSSASVIEMIYVRLFLMRIETLETGAETYMEWDRLYKALVVLSRVNYLLSDGVVVWRAHILYPRNVKVRALLILCMIGSIAAAFVDGVLSIKSEASTHSERKGLISFILFIPLLVTNAVATCLVSFRAWEYCTQVASAIEDKKSGSKPVVERVLILLVESGLIYIAYWIISMLSALDLMGDLGDGILECILPQIAGIYLTLIILLVAYQKSSRSAVPTPEARTEGNFDTTMIFAAGHDESLGSQSLSGFAPHSSVYGRSRLPPQIGASFVARLKEDSESDWISNDGSARIDLKDAEKGLTHRGDPDSSSTVAAQ</sequence>
<keyword evidence="2" id="KW-1133">Transmembrane helix</keyword>
<feature type="transmembrane region" description="Helical" evidence="2">
    <location>
        <begin position="212"/>
        <end position="233"/>
    </location>
</feature>
<feature type="transmembrane region" description="Helical" evidence="2">
    <location>
        <begin position="133"/>
        <end position="154"/>
    </location>
</feature>
<dbReference type="AlphaFoldDB" id="A0A8H5LHH0"/>
<proteinExistence type="predicted"/>
<comment type="caution">
    <text evidence="3">The sequence shown here is derived from an EMBL/GenBank/DDBJ whole genome shotgun (WGS) entry which is preliminary data.</text>
</comment>
<keyword evidence="4" id="KW-1185">Reference proteome</keyword>
<keyword evidence="2" id="KW-0812">Transmembrane</keyword>
<evidence type="ECO:0000313" key="3">
    <source>
        <dbReference type="EMBL" id="KAF5357278.1"/>
    </source>
</evidence>
<dbReference type="EMBL" id="JAACJM010000052">
    <property type="protein sequence ID" value="KAF5357278.1"/>
    <property type="molecule type" value="Genomic_DNA"/>
</dbReference>
<keyword evidence="2" id="KW-0472">Membrane</keyword>
<evidence type="ECO:0000313" key="4">
    <source>
        <dbReference type="Proteomes" id="UP000559256"/>
    </source>
</evidence>
<feature type="region of interest" description="Disordered" evidence="1">
    <location>
        <begin position="356"/>
        <end position="377"/>
    </location>
</feature>
<feature type="transmembrane region" description="Helical" evidence="2">
    <location>
        <begin position="25"/>
        <end position="43"/>
    </location>
</feature>
<feature type="compositionally biased region" description="Basic and acidic residues" evidence="1">
    <location>
        <begin position="356"/>
        <end position="368"/>
    </location>
</feature>
<feature type="transmembrane region" description="Helical" evidence="2">
    <location>
        <begin position="55"/>
        <end position="79"/>
    </location>
</feature>